<name>A0A1H5CYP7_9PSED</name>
<gene>
    <name evidence="2" type="ORF">SAMN04490185_4032</name>
</gene>
<protein>
    <recommendedName>
        <fullName evidence="4">Neuromedin U</fullName>
    </recommendedName>
</protein>
<evidence type="ECO:0000313" key="2">
    <source>
        <dbReference type="EMBL" id="SED71805.1"/>
    </source>
</evidence>
<sequence length="272" mass="29310">MSHEGTGGIMLNNWGTHAFLLAASMASAVYAHADNADTANKSNNPLNLAPGVNLQDYYTPKLYDTNAHTNDLLMRGTLPIAPNDFIGVPQLLRATVPISTRPDPNGGYSTGEGDLNIFDIFLLKTDGVQLGIGPLITAPTADQDELGTGKWQAGLAAIAIDSSPRGLLGALVQYQSSFAGDHDRAHVETATLQPFIIHNLEKGWYLRSTGIWTFDLKNDTHYIPIGFGSGKVWKSGSNILNAFIEPQWTVERKGDGLPQFTLFAGINVTFGK</sequence>
<organism evidence="2 3">
    <name type="scientific">Pseudomonas frederiksbergensis</name>
    <dbReference type="NCBI Taxonomy" id="104087"/>
    <lineage>
        <taxon>Bacteria</taxon>
        <taxon>Pseudomonadati</taxon>
        <taxon>Pseudomonadota</taxon>
        <taxon>Gammaproteobacteria</taxon>
        <taxon>Pseudomonadales</taxon>
        <taxon>Pseudomonadaceae</taxon>
        <taxon>Pseudomonas</taxon>
    </lineage>
</organism>
<proteinExistence type="predicted"/>
<evidence type="ECO:0000256" key="1">
    <source>
        <dbReference type="SAM" id="SignalP"/>
    </source>
</evidence>
<reference evidence="2 3" key="1">
    <citation type="submission" date="2016-10" db="EMBL/GenBank/DDBJ databases">
        <authorList>
            <person name="de Groot N.N."/>
        </authorList>
    </citation>
    <scope>NUCLEOTIDE SEQUENCE [LARGE SCALE GENOMIC DNA]</scope>
    <source>
        <strain evidence="2 3">BS3655</strain>
    </source>
</reference>
<evidence type="ECO:0000313" key="3">
    <source>
        <dbReference type="Proteomes" id="UP000183114"/>
    </source>
</evidence>
<dbReference type="Proteomes" id="UP000183114">
    <property type="component" value="Unassembled WGS sequence"/>
</dbReference>
<keyword evidence="1" id="KW-0732">Signal</keyword>
<dbReference type="AlphaFoldDB" id="A0A1H5CYP7"/>
<feature type="chain" id="PRO_5010318275" description="Neuromedin U" evidence="1">
    <location>
        <begin position="34"/>
        <end position="272"/>
    </location>
</feature>
<evidence type="ECO:0008006" key="4">
    <source>
        <dbReference type="Google" id="ProtNLM"/>
    </source>
</evidence>
<accession>A0A1H5CYP7</accession>
<feature type="signal peptide" evidence="1">
    <location>
        <begin position="1"/>
        <end position="33"/>
    </location>
</feature>
<dbReference type="EMBL" id="FNTF01000002">
    <property type="protein sequence ID" value="SED71805.1"/>
    <property type="molecule type" value="Genomic_DNA"/>
</dbReference>